<evidence type="ECO:0000313" key="3">
    <source>
        <dbReference type="Proteomes" id="UP000190989"/>
    </source>
</evidence>
<dbReference type="EMBL" id="FVZE01000004">
    <property type="protein sequence ID" value="SLK03883.1"/>
    <property type="molecule type" value="Genomic_DNA"/>
</dbReference>
<keyword evidence="3" id="KW-1185">Reference proteome</keyword>
<accession>A0A1U6I7A4</accession>
<feature type="region of interest" description="Disordered" evidence="1">
    <location>
        <begin position="109"/>
        <end position="131"/>
    </location>
</feature>
<gene>
    <name evidence="2" type="ORF">SAMN06295987_104297</name>
</gene>
<proteinExistence type="predicted"/>
<evidence type="ECO:0008006" key="4">
    <source>
        <dbReference type="Google" id="ProtNLM"/>
    </source>
</evidence>
<dbReference type="STRING" id="428990.SAMN06295987_104297"/>
<name>A0A1U6I7A4_9SPHN</name>
<feature type="compositionally biased region" description="Basic and acidic residues" evidence="1">
    <location>
        <begin position="1"/>
        <end position="10"/>
    </location>
</feature>
<sequence length="131" mass="14233">MPEKTGEKRANCPPVEHQFKPGNPGRPKGARNKLGEAFIQALHDSFEAHGPETIETVRTEKPDQYLKVIASLLPKEHTLNINDMDAMTDDELAERIRSLATAIAPFLDGGTGEVDEGNAGASVAQQPPRVH</sequence>
<protein>
    <recommendedName>
        <fullName evidence="4">DUF5681 domain-containing protein</fullName>
    </recommendedName>
</protein>
<organism evidence="2 3">
    <name type="scientific">Novosphingobium mathurense</name>
    <dbReference type="NCBI Taxonomy" id="428990"/>
    <lineage>
        <taxon>Bacteria</taxon>
        <taxon>Pseudomonadati</taxon>
        <taxon>Pseudomonadota</taxon>
        <taxon>Alphaproteobacteria</taxon>
        <taxon>Sphingomonadales</taxon>
        <taxon>Sphingomonadaceae</taxon>
        <taxon>Novosphingobium</taxon>
    </lineage>
</organism>
<dbReference type="Proteomes" id="UP000190989">
    <property type="component" value="Unassembled WGS sequence"/>
</dbReference>
<reference evidence="3" key="1">
    <citation type="submission" date="2017-02" db="EMBL/GenBank/DDBJ databases">
        <authorList>
            <person name="Varghese N."/>
            <person name="Submissions S."/>
        </authorList>
    </citation>
    <scope>NUCLEOTIDE SEQUENCE [LARGE SCALE GENOMIC DNA]</scope>
    <source>
        <strain evidence="3">SM117</strain>
    </source>
</reference>
<evidence type="ECO:0000256" key="1">
    <source>
        <dbReference type="SAM" id="MobiDB-lite"/>
    </source>
</evidence>
<feature type="region of interest" description="Disordered" evidence="1">
    <location>
        <begin position="1"/>
        <end position="31"/>
    </location>
</feature>
<dbReference type="AlphaFoldDB" id="A0A1U6I7A4"/>
<evidence type="ECO:0000313" key="2">
    <source>
        <dbReference type="EMBL" id="SLK03883.1"/>
    </source>
</evidence>
<dbReference type="RefSeq" id="WP_079730943.1">
    <property type="nucleotide sequence ID" value="NZ_FVZE01000004.1"/>
</dbReference>